<comment type="caution">
    <text evidence="3">The sequence shown here is derived from an EMBL/GenBank/DDBJ whole genome shotgun (WGS) entry which is preliminary data.</text>
</comment>
<reference evidence="3" key="1">
    <citation type="journal article" date="2019" name="Sci. Rep.">
        <title>Draft genome of Tanacetum cinerariifolium, the natural source of mosquito coil.</title>
        <authorList>
            <person name="Yamashiro T."/>
            <person name="Shiraishi A."/>
            <person name="Satake H."/>
            <person name="Nakayama K."/>
        </authorList>
    </citation>
    <scope>NUCLEOTIDE SEQUENCE</scope>
</reference>
<dbReference type="EMBL" id="BKCJ010005776">
    <property type="protein sequence ID" value="GEU68576.1"/>
    <property type="molecule type" value="Genomic_DNA"/>
</dbReference>
<keyword evidence="3" id="KW-0808">Transferase</keyword>
<dbReference type="Pfam" id="PF22936">
    <property type="entry name" value="Pol_BBD"/>
    <property type="match status" value="1"/>
</dbReference>
<dbReference type="PANTHER" id="PTHR46148:SF59">
    <property type="entry name" value="NUCLEOTIDYLTRANSFERASE, RIBONUCLEASE H"/>
    <property type="match status" value="1"/>
</dbReference>
<gene>
    <name evidence="3" type="ORF">Tci_040554</name>
</gene>
<keyword evidence="3" id="KW-0695">RNA-directed DNA polymerase</keyword>
<name>A0A6L2M3J3_TANCI</name>
<feature type="coiled-coil region" evidence="1">
    <location>
        <begin position="250"/>
        <end position="277"/>
    </location>
</feature>
<dbReference type="SUPFAM" id="SSF53098">
    <property type="entry name" value="Ribonuclease H-like"/>
    <property type="match status" value="1"/>
</dbReference>
<evidence type="ECO:0000313" key="3">
    <source>
        <dbReference type="EMBL" id="GEU68576.1"/>
    </source>
</evidence>
<sequence>MRLTVRVFTWIPSRSNPLKNGHLLKLQQRFKYQPPVCRADVGDAQLLGPELVQEATEKIVQIKERIQAARDCQKSYTNLNRVHSMFHASNLKKCLSDEPLAISLDEIHIDDKIRFVEVPVEIMDREVKRLKQSRIPIIKVQWNSRRDPEFTWEREDQFWKNDEECLSFDSEEEEYAMVVKDFKKFFKRRGSGEEDDEKVKNETYLVAQASSKVRSESSYFSDENSSIDDLALDNEYNKLYKISLKIITKNKILKATRNSLEKELEELKNKLSTIEKNKGVDLVCIKYQSFRIENEKLKEETLKLTKFEKSTQCLNEMLSNQKPSGDKLGLGFNSFEASSSGTKGIRFVKAQKEVSPDRGPINMGGLLNEQAAPKSNMGPPPGTTFRSEKIDLEPNEWIKDSGCSKHMTGNQNLFSSYKAYNRGNVIFGSNLRGNVIDKGQVCDNKSRVILSEHDTEITKDGKVIGKQAHASHKAKNIVSMTRCLELLHMDLFGPSVVRSYGGNRYTLVIVDDYSRKVKESLNMTFEETPPPPKISPLVNDDLDEEEAIKITKKKNLENNIVDETLEIDKIVNIKESRNHPLENVIGNLN</sequence>
<evidence type="ECO:0000259" key="2">
    <source>
        <dbReference type="Pfam" id="PF22936"/>
    </source>
</evidence>
<keyword evidence="3" id="KW-0548">Nucleotidyltransferase</keyword>
<dbReference type="GO" id="GO:0003964">
    <property type="term" value="F:RNA-directed DNA polymerase activity"/>
    <property type="evidence" value="ECO:0007669"/>
    <property type="project" value="UniProtKB-KW"/>
</dbReference>
<dbReference type="InterPro" id="IPR054722">
    <property type="entry name" value="PolX-like_BBD"/>
</dbReference>
<feature type="domain" description="Retrovirus-related Pol polyprotein from transposon TNT 1-94-like beta-barrel" evidence="2">
    <location>
        <begin position="397"/>
        <end position="442"/>
    </location>
</feature>
<dbReference type="PANTHER" id="PTHR46148">
    <property type="entry name" value="CHROMO DOMAIN-CONTAINING PROTEIN"/>
    <property type="match status" value="1"/>
</dbReference>
<dbReference type="AlphaFoldDB" id="A0A6L2M3J3"/>
<proteinExistence type="predicted"/>
<accession>A0A6L2M3J3</accession>
<organism evidence="3">
    <name type="scientific">Tanacetum cinerariifolium</name>
    <name type="common">Dalmatian daisy</name>
    <name type="synonym">Chrysanthemum cinerariifolium</name>
    <dbReference type="NCBI Taxonomy" id="118510"/>
    <lineage>
        <taxon>Eukaryota</taxon>
        <taxon>Viridiplantae</taxon>
        <taxon>Streptophyta</taxon>
        <taxon>Embryophyta</taxon>
        <taxon>Tracheophyta</taxon>
        <taxon>Spermatophyta</taxon>
        <taxon>Magnoliopsida</taxon>
        <taxon>eudicotyledons</taxon>
        <taxon>Gunneridae</taxon>
        <taxon>Pentapetalae</taxon>
        <taxon>asterids</taxon>
        <taxon>campanulids</taxon>
        <taxon>Asterales</taxon>
        <taxon>Asteraceae</taxon>
        <taxon>Asteroideae</taxon>
        <taxon>Anthemideae</taxon>
        <taxon>Anthemidinae</taxon>
        <taxon>Tanacetum</taxon>
    </lineage>
</organism>
<dbReference type="InterPro" id="IPR012337">
    <property type="entry name" value="RNaseH-like_sf"/>
</dbReference>
<keyword evidence="1" id="KW-0175">Coiled coil</keyword>
<evidence type="ECO:0000256" key="1">
    <source>
        <dbReference type="SAM" id="Coils"/>
    </source>
</evidence>
<protein>
    <submittedName>
        <fullName evidence="3">Putative reverse transcriptase domain-containing protein</fullName>
    </submittedName>
</protein>